<evidence type="ECO:0000313" key="2">
    <source>
        <dbReference type="Proteomes" id="UP001064048"/>
    </source>
</evidence>
<comment type="caution">
    <text evidence="1">The sequence shown here is derived from an EMBL/GenBank/DDBJ whole genome shotgun (WGS) entry which is preliminary data.</text>
</comment>
<keyword evidence="2" id="KW-1185">Reference proteome</keyword>
<protein>
    <submittedName>
        <fullName evidence="1">Uncharacterized protein</fullName>
    </submittedName>
</protein>
<proteinExistence type="predicted"/>
<dbReference type="EMBL" id="CM046104">
    <property type="protein sequence ID" value="KAI8424372.1"/>
    <property type="molecule type" value="Genomic_DNA"/>
</dbReference>
<name>A0ACC0JJT4_CHOFU</name>
<sequence>MKRKRANIKEDAEAKSSQILFHKSKKLSEKLTSEHTDALEEDEKPAWIDEDDQNAEIKSTTGSKGTALYTDKLKQKYETLVGAPNWAKINKVKSEDDDNEILRTPKVLEIRTLAKLNTQTWNEGKKISCVEFHPKLSVALVAGDSGVVSLISVDKETNNKLHSFALKGWKISNAAFTPDGTHAFISSQSINRHYCVYDLVKAQPQMIDFPSVLKRPMIFEFSSNGKYIATSDGYDELFILSAVSKELIRRLKHNSKIVSVCFSHNCEQLFCYGAQGEVTMWDLSTFRSYRKFYDEGCVSASTINTSPCGRLLATGSGEGIINIYETSALKESSSTYNPVPYKTITNLTTKITCLKFNASTEIMAAVSNITPNAVKLVHIPSYSVFANFPTQGKSIGHLNTVGFSPNSGYMAIGNDLKCAYLYRLKYYKNY</sequence>
<accession>A0ACC0JJT4</accession>
<organism evidence="1 2">
    <name type="scientific">Choristoneura fumiferana</name>
    <name type="common">Spruce budworm moth</name>
    <name type="synonym">Archips fumiferana</name>
    <dbReference type="NCBI Taxonomy" id="7141"/>
    <lineage>
        <taxon>Eukaryota</taxon>
        <taxon>Metazoa</taxon>
        <taxon>Ecdysozoa</taxon>
        <taxon>Arthropoda</taxon>
        <taxon>Hexapoda</taxon>
        <taxon>Insecta</taxon>
        <taxon>Pterygota</taxon>
        <taxon>Neoptera</taxon>
        <taxon>Endopterygota</taxon>
        <taxon>Lepidoptera</taxon>
        <taxon>Glossata</taxon>
        <taxon>Ditrysia</taxon>
        <taxon>Tortricoidea</taxon>
        <taxon>Tortricidae</taxon>
        <taxon>Tortricinae</taxon>
        <taxon>Choristoneura</taxon>
    </lineage>
</organism>
<evidence type="ECO:0000313" key="1">
    <source>
        <dbReference type="EMBL" id="KAI8424372.1"/>
    </source>
</evidence>
<gene>
    <name evidence="1" type="ORF">MSG28_002898</name>
</gene>
<reference evidence="1 2" key="1">
    <citation type="journal article" date="2022" name="Genome Biol. Evol.">
        <title>The Spruce Budworm Genome: Reconstructing the Evolutionary History of Antifreeze Proteins.</title>
        <authorList>
            <person name="Beliveau C."/>
            <person name="Gagne P."/>
            <person name="Picq S."/>
            <person name="Vernygora O."/>
            <person name="Keeling C.I."/>
            <person name="Pinkney K."/>
            <person name="Doucet D."/>
            <person name="Wen F."/>
            <person name="Johnston J.S."/>
            <person name="Maaroufi H."/>
            <person name="Boyle B."/>
            <person name="Laroche J."/>
            <person name="Dewar K."/>
            <person name="Juretic N."/>
            <person name="Blackburn G."/>
            <person name="Nisole A."/>
            <person name="Brunet B."/>
            <person name="Brandao M."/>
            <person name="Lumley L."/>
            <person name="Duan J."/>
            <person name="Quan G."/>
            <person name="Lucarotti C.J."/>
            <person name="Roe A.D."/>
            <person name="Sperling F.A.H."/>
            <person name="Levesque R.C."/>
            <person name="Cusson M."/>
        </authorList>
    </citation>
    <scope>NUCLEOTIDE SEQUENCE [LARGE SCALE GENOMIC DNA]</scope>
    <source>
        <strain evidence="1">Glfc:IPQL:Cfum</strain>
    </source>
</reference>
<dbReference type="Proteomes" id="UP001064048">
    <property type="component" value="Chromosome 4"/>
</dbReference>